<sequence>MRNELVRYEDQEVKGRTEIRMEKKQFLTQTIVTNFKHRKQLNKRKLVNKKALKQGTATDLAMKVNRVAQASFYSESHWIRVWTLERAYSKYESRRRRSCCWGQRQTTYEGNLGGCVTCM</sequence>
<protein>
    <submittedName>
        <fullName evidence="1">Uncharacterized protein</fullName>
    </submittedName>
</protein>
<comment type="caution">
    <text evidence="1">The sequence shown here is derived from an EMBL/GenBank/DDBJ whole genome shotgun (WGS) entry which is preliminary data.</text>
</comment>
<accession>A0AAV7IEU0</accession>
<dbReference type="EMBL" id="JAHXZJ010000374">
    <property type="protein sequence ID" value="KAH0560135.1"/>
    <property type="molecule type" value="Genomic_DNA"/>
</dbReference>
<name>A0AAV7IEU0_COTGL</name>
<reference evidence="1 2" key="1">
    <citation type="journal article" date="2021" name="J. Hered.">
        <title>A chromosome-level genome assembly of the parasitoid wasp, Cotesia glomerata (Hymenoptera: Braconidae).</title>
        <authorList>
            <person name="Pinto B.J."/>
            <person name="Weis J.J."/>
            <person name="Gamble T."/>
            <person name="Ode P.J."/>
            <person name="Paul R."/>
            <person name="Zaspel J.M."/>
        </authorList>
    </citation>
    <scope>NUCLEOTIDE SEQUENCE [LARGE SCALE GENOMIC DNA]</scope>
    <source>
        <strain evidence="1">CgM1</strain>
    </source>
</reference>
<evidence type="ECO:0000313" key="1">
    <source>
        <dbReference type="EMBL" id="KAH0560135.1"/>
    </source>
</evidence>
<gene>
    <name evidence="1" type="ORF">KQX54_001771</name>
</gene>
<organism evidence="1 2">
    <name type="scientific">Cotesia glomerata</name>
    <name type="common">Lepidopteran parasitic wasp</name>
    <name type="synonym">Apanteles glomeratus</name>
    <dbReference type="NCBI Taxonomy" id="32391"/>
    <lineage>
        <taxon>Eukaryota</taxon>
        <taxon>Metazoa</taxon>
        <taxon>Ecdysozoa</taxon>
        <taxon>Arthropoda</taxon>
        <taxon>Hexapoda</taxon>
        <taxon>Insecta</taxon>
        <taxon>Pterygota</taxon>
        <taxon>Neoptera</taxon>
        <taxon>Endopterygota</taxon>
        <taxon>Hymenoptera</taxon>
        <taxon>Apocrita</taxon>
        <taxon>Ichneumonoidea</taxon>
        <taxon>Braconidae</taxon>
        <taxon>Microgastrinae</taxon>
        <taxon>Cotesia</taxon>
    </lineage>
</organism>
<dbReference type="AlphaFoldDB" id="A0AAV7IEU0"/>
<proteinExistence type="predicted"/>
<keyword evidence="2" id="KW-1185">Reference proteome</keyword>
<evidence type="ECO:0000313" key="2">
    <source>
        <dbReference type="Proteomes" id="UP000826195"/>
    </source>
</evidence>
<dbReference type="Proteomes" id="UP000826195">
    <property type="component" value="Unassembled WGS sequence"/>
</dbReference>